<gene>
    <name evidence="1" type="ORF">LSAA_6447</name>
</gene>
<dbReference type="EMBL" id="HG994581">
    <property type="protein sequence ID" value="CAF2867501.1"/>
    <property type="molecule type" value="Genomic_DNA"/>
</dbReference>
<evidence type="ECO:0000313" key="2">
    <source>
        <dbReference type="Proteomes" id="UP000675881"/>
    </source>
</evidence>
<evidence type="ECO:0000313" key="1">
    <source>
        <dbReference type="EMBL" id="CAF2867501.1"/>
    </source>
</evidence>
<accession>A0A7R8CML7</accession>
<dbReference type="OrthoDB" id="6375579at2759"/>
<sequence length="397" mass="45794">MLVQRRVVLHRELLVEYSTVWDGEWVRPEKNLGDTMTRVLKTWTCQNKTGMRYQQKLVEKKVRECDKCNSIDSTLKRCGEGSLLVEFDWHRLAIDVIHVCKNKFLTLVDCGATMFAVWRVLRSGVEDEYQSLVNLSSDAYVLLPRPSTRLSYFKNSEEGRSFGFPTQSLPPSISKGRGIEMASSYTNSGFCSLEAFLCLSIKKDLDNLCLPQYIHETFNEDCAIFFTISTVGVISELLYDLQIRRYLSFNMFFHSKPVLQSEIRHICGLETIPRFSDISNILAFMKNKSGISHQLNILMAKKLLEYIPEEKGSEYNDHISFIIKQLQLHLSLLKGQRNSSRLLEIALFLQNTSPALYNQLCESRERILPSIKYSKKLSRAFNIDRGCIVSTSEYLQR</sequence>
<dbReference type="AlphaFoldDB" id="A0A7R8CML7"/>
<reference evidence="1" key="1">
    <citation type="submission" date="2021-02" db="EMBL/GenBank/DDBJ databases">
        <authorList>
            <person name="Bekaert M."/>
        </authorList>
    </citation>
    <scope>NUCLEOTIDE SEQUENCE</scope>
    <source>
        <strain evidence="1">IoA-00</strain>
    </source>
</reference>
<organism evidence="1 2">
    <name type="scientific">Lepeophtheirus salmonis</name>
    <name type="common">Salmon louse</name>
    <name type="synonym">Caligus salmonis</name>
    <dbReference type="NCBI Taxonomy" id="72036"/>
    <lineage>
        <taxon>Eukaryota</taxon>
        <taxon>Metazoa</taxon>
        <taxon>Ecdysozoa</taxon>
        <taxon>Arthropoda</taxon>
        <taxon>Crustacea</taxon>
        <taxon>Multicrustacea</taxon>
        <taxon>Hexanauplia</taxon>
        <taxon>Copepoda</taxon>
        <taxon>Siphonostomatoida</taxon>
        <taxon>Caligidae</taxon>
        <taxon>Lepeophtheirus</taxon>
    </lineage>
</organism>
<proteinExistence type="predicted"/>
<keyword evidence="2" id="KW-1185">Reference proteome</keyword>
<dbReference type="Proteomes" id="UP000675881">
    <property type="component" value="Chromosome 2"/>
</dbReference>
<protein>
    <submittedName>
        <fullName evidence="1">(salmon louse) hypothetical protein</fullName>
    </submittedName>
</protein>
<name>A0A7R8CML7_LEPSM</name>